<keyword evidence="7" id="KW-1185">Reference proteome</keyword>
<evidence type="ECO:0000256" key="1">
    <source>
        <dbReference type="ARBA" id="ARBA00007365"/>
    </source>
</evidence>
<sequence length="281" mass="31801">MRLGTLASAMLGILLLVSCAGQKDQIVRIDTSYGEIVAILFDDTPAHKSNFIELAEDGRFDSTEFHRVIRDFMVQGGDVFTKEAMPAEEWPTLPAEIRTNHFHKKGAIAAARQGNGINPEKRSSGSQFYIVLGEKYTEEMLVTEMERLQEAFMQYVQLKSQEPLKNEYIRLYNAGEYDSLTSLMYSKRVEIEDALKLNLTKEISDEEKEAYTTIGGTPHLDGEYTVFGEVISGLDVAEKISEVQTGPRDKPVQPIYMTVTVEKMAKNKIEKEFGYKYPNEQ</sequence>
<dbReference type="GO" id="GO:0003755">
    <property type="term" value="F:peptidyl-prolyl cis-trans isomerase activity"/>
    <property type="evidence" value="ECO:0007669"/>
    <property type="project" value="UniProtKB-UniRule"/>
</dbReference>
<dbReference type="PROSITE" id="PS51257">
    <property type="entry name" value="PROKAR_LIPOPROTEIN"/>
    <property type="match status" value="1"/>
</dbReference>
<keyword evidence="4" id="KW-0732">Signal</keyword>
<evidence type="ECO:0000256" key="2">
    <source>
        <dbReference type="ARBA" id="ARBA00023110"/>
    </source>
</evidence>
<protein>
    <recommendedName>
        <fullName evidence="4">Peptidyl-prolyl cis-trans isomerase</fullName>
        <shortName evidence="4">PPIase</shortName>
        <ecNumber evidence="4">5.2.1.8</ecNumber>
    </recommendedName>
</protein>
<dbReference type="EMBL" id="FRXN01000003">
    <property type="protein sequence ID" value="SHO63475.1"/>
    <property type="molecule type" value="Genomic_DNA"/>
</dbReference>
<comment type="similarity">
    <text evidence="1 4">Belongs to the cyclophilin-type PPIase family.</text>
</comment>
<dbReference type="GO" id="GO:0006457">
    <property type="term" value="P:protein folding"/>
    <property type="evidence" value="ECO:0007669"/>
    <property type="project" value="InterPro"/>
</dbReference>
<feature type="signal peptide" evidence="4">
    <location>
        <begin position="1"/>
        <end position="20"/>
    </location>
</feature>
<dbReference type="PANTHER" id="PTHR45625:SF4">
    <property type="entry name" value="PEPTIDYLPROLYL ISOMERASE DOMAIN AND WD REPEAT-CONTAINING PROTEIN 1"/>
    <property type="match status" value="1"/>
</dbReference>
<proteinExistence type="inferred from homology"/>
<feature type="chain" id="PRO_5011829245" description="Peptidyl-prolyl cis-trans isomerase" evidence="4">
    <location>
        <begin position="21"/>
        <end position="281"/>
    </location>
</feature>
<dbReference type="RefSeq" id="WP_073572385.1">
    <property type="nucleotide sequence ID" value="NZ_FRXN01000003.1"/>
</dbReference>
<dbReference type="PROSITE" id="PS50072">
    <property type="entry name" value="CSA_PPIASE_2"/>
    <property type="match status" value="1"/>
</dbReference>
<feature type="domain" description="PPIase cyclophilin-type" evidence="5">
    <location>
        <begin position="30"/>
        <end position="262"/>
    </location>
</feature>
<evidence type="ECO:0000313" key="7">
    <source>
        <dbReference type="Proteomes" id="UP000184609"/>
    </source>
</evidence>
<dbReference type="PRINTS" id="PR00153">
    <property type="entry name" value="CSAPPISMRASE"/>
</dbReference>
<dbReference type="InterPro" id="IPR002130">
    <property type="entry name" value="Cyclophilin-type_PPIase_dom"/>
</dbReference>
<dbReference type="Proteomes" id="UP000184609">
    <property type="component" value="Unassembled WGS sequence"/>
</dbReference>
<accession>A0A1M7ZEY9</accession>
<dbReference type="OrthoDB" id="9807797at2"/>
<gene>
    <name evidence="6" type="ORF">SAMN04488108_2778</name>
</gene>
<evidence type="ECO:0000313" key="6">
    <source>
        <dbReference type="EMBL" id="SHO63475.1"/>
    </source>
</evidence>
<dbReference type="InterPro" id="IPR044666">
    <property type="entry name" value="Cyclophilin_A-like"/>
</dbReference>
<organism evidence="6 7">
    <name type="scientific">Algoriphagus zhangzhouensis</name>
    <dbReference type="NCBI Taxonomy" id="1073327"/>
    <lineage>
        <taxon>Bacteria</taxon>
        <taxon>Pseudomonadati</taxon>
        <taxon>Bacteroidota</taxon>
        <taxon>Cytophagia</taxon>
        <taxon>Cytophagales</taxon>
        <taxon>Cyclobacteriaceae</taxon>
        <taxon>Algoriphagus</taxon>
    </lineage>
</organism>
<evidence type="ECO:0000256" key="3">
    <source>
        <dbReference type="ARBA" id="ARBA00023235"/>
    </source>
</evidence>
<dbReference type="AlphaFoldDB" id="A0A1M7ZEY9"/>
<comment type="function">
    <text evidence="4">PPIases accelerate the folding of proteins. It catalyzes the cis-trans isomerization of proline imidic peptide bonds in oligopeptides.</text>
</comment>
<dbReference type="SUPFAM" id="SSF50891">
    <property type="entry name" value="Cyclophilin-like"/>
    <property type="match status" value="2"/>
</dbReference>
<dbReference type="STRING" id="1073327.SAMN04488108_2778"/>
<comment type="catalytic activity">
    <reaction evidence="4">
        <text>[protein]-peptidylproline (omega=180) = [protein]-peptidylproline (omega=0)</text>
        <dbReference type="Rhea" id="RHEA:16237"/>
        <dbReference type="Rhea" id="RHEA-COMP:10747"/>
        <dbReference type="Rhea" id="RHEA-COMP:10748"/>
        <dbReference type="ChEBI" id="CHEBI:83833"/>
        <dbReference type="ChEBI" id="CHEBI:83834"/>
        <dbReference type="EC" id="5.2.1.8"/>
    </reaction>
</comment>
<keyword evidence="2 4" id="KW-0697">Rotamase</keyword>
<dbReference type="Gene3D" id="2.40.100.10">
    <property type="entry name" value="Cyclophilin-like"/>
    <property type="match status" value="2"/>
</dbReference>
<keyword evidence="3 4" id="KW-0413">Isomerase</keyword>
<dbReference type="Pfam" id="PF00160">
    <property type="entry name" value="Pro_isomerase"/>
    <property type="match status" value="2"/>
</dbReference>
<evidence type="ECO:0000256" key="4">
    <source>
        <dbReference type="RuleBase" id="RU363019"/>
    </source>
</evidence>
<reference evidence="7" key="1">
    <citation type="submission" date="2016-12" db="EMBL/GenBank/DDBJ databases">
        <authorList>
            <person name="Varghese N."/>
            <person name="Submissions S."/>
        </authorList>
    </citation>
    <scope>NUCLEOTIDE SEQUENCE [LARGE SCALE GENOMIC DNA]</scope>
    <source>
        <strain evidence="7">DSM 25035</strain>
    </source>
</reference>
<name>A0A1M7ZEY9_9BACT</name>
<dbReference type="InterPro" id="IPR020892">
    <property type="entry name" value="Cyclophilin-type_PPIase_CS"/>
</dbReference>
<dbReference type="EC" id="5.2.1.8" evidence="4"/>
<dbReference type="CDD" id="cd00317">
    <property type="entry name" value="cyclophilin"/>
    <property type="match status" value="1"/>
</dbReference>
<dbReference type="InterPro" id="IPR029000">
    <property type="entry name" value="Cyclophilin-like_dom_sf"/>
</dbReference>
<dbReference type="PANTHER" id="PTHR45625">
    <property type="entry name" value="PEPTIDYL-PROLYL CIS-TRANS ISOMERASE-RELATED"/>
    <property type="match status" value="1"/>
</dbReference>
<evidence type="ECO:0000259" key="5">
    <source>
        <dbReference type="PROSITE" id="PS50072"/>
    </source>
</evidence>
<dbReference type="PROSITE" id="PS00170">
    <property type="entry name" value="CSA_PPIASE_1"/>
    <property type="match status" value="1"/>
</dbReference>